<dbReference type="GeneID" id="20209096"/>
<keyword evidence="5" id="KW-1185">Reference proteome</keyword>
<evidence type="ECO:0000313" key="5">
    <source>
        <dbReference type="Proteomes" id="UP000015101"/>
    </source>
</evidence>
<accession>T1FJU7</accession>
<dbReference type="CTD" id="20209096"/>
<evidence type="ECO:0000256" key="1">
    <source>
        <dbReference type="SAM" id="Coils"/>
    </source>
</evidence>
<organism evidence="4 5">
    <name type="scientific">Helobdella robusta</name>
    <name type="common">Californian leech</name>
    <dbReference type="NCBI Taxonomy" id="6412"/>
    <lineage>
        <taxon>Eukaryota</taxon>
        <taxon>Metazoa</taxon>
        <taxon>Spiralia</taxon>
        <taxon>Lophotrochozoa</taxon>
        <taxon>Annelida</taxon>
        <taxon>Clitellata</taxon>
        <taxon>Hirudinea</taxon>
        <taxon>Rhynchobdellida</taxon>
        <taxon>Glossiphoniidae</taxon>
        <taxon>Helobdella</taxon>
    </lineage>
</organism>
<dbReference type="EnsemblMetazoa" id="HelroT183560">
    <property type="protein sequence ID" value="HelroP183560"/>
    <property type="gene ID" value="HelroG183560"/>
</dbReference>
<sequence length="216" mass="24915">MRGKQKNDKKKPVCVLKNENDVKIKSQKKEKKSRLKYSDGEDNEDGAPDEVTFKEGLEKMLNKKKIIMEKLEDDEERLKAKRKRQDELYKEQKRKKLNELEEMKLPEEVLESVHNDPKQSKKCIKIKISVEDFVEEFFELNISGATVIALNAGSDDEMGEDDEDTANMHQDGEENDDMSVADNEEDVNEDVDDEEEEEFIPLSNKLGSVSLLCSLL</sequence>
<name>T1FJU7_HELRO</name>
<feature type="region of interest" description="Disordered" evidence="2">
    <location>
        <begin position="1"/>
        <end position="53"/>
    </location>
</feature>
<feature type="compositionally biased region" description="Basic residues" evidence="2">
    <location>
        <begin position="25"/>
        <end position="35"/>
    </location>
</feature>
<evidence type="ECO:0000256" key="2">
    <source>
        <dbReference type="SAM" id="MobiDB-lite"/>
    </source>
</evidence>
<feature type="compositionally biased region" description="Acidic residues" evidence="2">
    <location>
        <begin position="173"/>
        <end position="199"/>
    </location>
</feature>
<protein>
    <submittedName>
        <fullName evidence="3 4">Uncharacterized protein</fullName>
    </submittedName>
</protein>
<reference evidence="5" key="1">
    <citation type="submission" date="2012-12" db="EMBL/GenBank/DDBJ databases">
        <authorList>
            <person name="Hellsten U."/>
            <person name="Grimwood J."/>
            <person name="Chapman J.A."/>
            <person name="Shapiro H."/>
            <person name="Aerts A."/>
            <person name="Otillar R.P."/>
            <person name="Terry A.Y."/>
            <person name="Boore J.L."/>
            <person name="Simakov O."/>
            <person name="Marletaz F."/>
            <person name="Cho S.-J."/>
            <person name="Edsinger-Gonzales E."/>
            <person name="Havlak P."/>
            <person name="Kuo D.-H."/>
            <person name="Larsson T."/>
            <person name="Lv J."/>
            <person name="Arendt D."/>
            <person name="Savage R."/>
            <person name="Osoegawa K."/>
            <person name="de Jong P."/>
            <person name="Lindberg D.R."/>
            <person name="Seaver E.C."/>
            <person name="Weisblat D.A."/>
            <person name="Putnam N.H."/>
            <person name="Grigoriev I.V."/>
            <person name="Rokhsar D.S."/>
        </authorList>
    </citation>
    <scope>NUCLEOTIDE SEQUENCE</scope>
</reference>
<dbReference type="OrthoDB" id="6115830at2759"/>
<reference evidence="3 5" key="2">
    <citation type="journal article" date="2013" name="Nature">
        <title>Insights into bilaterian evolution from three spiralian genomes.</title>
        <authorList>
            <person name="Simakov O."/>
            <person name="Marletaz F."/>
            <person name="Cho S.J."/>
            <person name="Edsinger-Gonzales E."/>
            <person name="Havlak P."/>
            <person name="Hellsten U."/>
            <person name="Kuo D.H."/>
            <person name="Larsson T."/>
            <person name="Lv J."/>
            <person name="Arendt D."/>
            <person name="Savage R."/>
            <person name="Osoegawa K."/>
            <person name="de Jong P."/>
            <person name="Grimwood J."/>
            <person name="Chapman J.A."/>
            <person name="Shapiro H."/>
            <person name="Aerts A."/>
            <person name="Otillar R.P."/>
            <person name="Terry A.Y."/>
            <person name="Boore J.L."/>
            <person name="Grigoriev I.V."/>
            <person name="Lindberg D.R."/>
            <person name="Seaver E.C."/>
            <person name="Weisblat D.A."/>
            <person name="Putnam N.H."/>
            <person name="Rokhsar D.S."/>
        </authorList>
    </citation>
    <scope>NUCLEOTIDE SEQUENCE</scope>
</reference>
<dbReference type="RefSeq" id="XP_009011406.1">
    <property type="nucleotide sequence ID" value="XM_009013158.1"/>
</dbReference>
<reference evidence="4" key="3">
    <citation type="submission" date="2015-06" db="UniProtKB">
        <authorList>
            <consortium name="EnsemblMetazoa"/>
        </authorList>
    </citation>
    <scope>IDENTIFICATION</scope>
</reference>
<dbReference type="EMBL" id="AMQM01008847">
    <property type="status" value="NOT_ANNOTATED_CDS"/>
    <property type="molecule type" value="Genomic_DNA"/>
</dbReference>
<dbReference type="AlphaFoldDB" id="T1FJU7"/>
<keyword evidence="1" id="KW-0175">Coiled coil</keyword>
<gene>
    <name evidence="4" type="primary">20209096</name>
    <name evidence="3" type="ORF">HELRODRAFT_183560</name>
</gene>
<feature type="region of interest" description="Disordered" evidence="2">
    <location>
        <begin position="153"/>
        <end position="200"/>
    </location>
</feature>
<proteinExistence type="predicted"/>
<dbReference type="HOGENOM" id="CLU_1278859_0_0_1"/>
<evidence type="ECO:0000313" key="3">
    <source>
        <dbReference type="EMBL" id="ESO10528.1"/>
    </source>
</evidence>
<dbReference type="EMBL" id="KB095859">
    <property type="protein sequence ID" value="ESO10528.1"/>
    <property type="molecule type" value="Genomic_DNA"/>
</dbReference>
<dbReference type="KEGG" id="hro:HELRODRAFT_183560"/>
<dbReference type="InParanoid" id="T1FJU7"/>
<dbReference type="Proteomes" id="UP000015101">
    <property type="component" value="Unassembled WGS sequence"/>
</dbReference>
<feature type="compositionally biased region" description="Acidic residues" evidence="2">
    <location>
        <begin position="154"/>
        <end position="165"/>
    </location>
</feature>
<feature type="coiled-coil region" evidence="1">
    <location>
        <begin position="54"/>
        <end position="95"/>
    </location>
</feature>
<evidence type="ECO:0000313" key="4">
    <source>
        <dbReference type="EnsemblMetazoa" id="HelroP183560"/>
    </source>
</evidence>